<protein>
    <submittedName>
        <fullName evidence="1">Uncharacterized protein</fullName>
    </submittedName>
</protein>
<dbReference type="EMBL" id="AKBN01001480">
    <property type="protein sequence ID" value="KFA00374.1"/>
    <property type="molecule type" value="Genomic_DNA"/>
</dbReference>
<dbReference type="AlphaFoldDB" id="A0A836NZT9"/>
<gene>
    <name evidence="1" type="ORF">A11K_0122500</name>
</gene>
<sequence>MRLQKAQRGFFVAVIGQHGLADAHADRQHNDIITLDEVLRQVARTVHYDPDTHRHPSACCVVCSANAIQTLLCVDLTWRLVRGVYRVDGRGVGARRFRRHYTTAPG</sequence>
<organism evidence="1">
    <name type="scientific">Xanthomonas vasicola pv. vasculorum NCPPB 890</name>
    <dbReference type="NCBI Taxonomy" id="1184265"/>
    <lineage>
        <taxon>Bacteria</taxon>
        <taxon>Pseudomonadati</taxon>
        <taxon>Pseudomonadota</taxon>
        <taxon>Gammaproteobacteria</taxon>
        <taxon>Lysobacterales</taxon>
        <taxon>Lysobacteraceae</taxon>
        <taxon>Xanthomonas</taxon>
    </lineage>
</organism>
<accession>A0A836NZT9</accession>
<name>A0A836NZT9_XANVA</name>
<reference evidence="1" key="1">
    <citation type="submission" date="2012-05" db="EMBL/GenBank/DDBJ databases">
        <authorList>
            <person name="Studholme D.J."/>
            <person name="Wasukira A."/>
            <person name="Grant M."/>
        </authorList>
    </citation>
    <scope>NUCLEOTIDE SEQUENCE [LARGE SCALE GENOMIC DNA]</scope>
    <source>
        <strain evidence="1">NCPPB 890</strain>
    </source>
</reference>
<proteinExistence type="predicted"/>
<evidence type="ECO:0000313" key="1">
    <source>
        <dbReference type="EMBL" id="KFA00374.1"/>
    </source>
</evidence>
<comment type="caution">
    <text evidence="1">The sequence shown here is derived from an EMBL/GenBank/DDBJ whole genome shotgun (WGS) entry which is preliminary data.</text>
</comment>